<keyword evidence="2" id="KW-1133">Transmembrane helix</keyword>
<protein>
    <submittedName>
        <fullName evidence="3">Uncharacterized protein</fullName>
    </submittedName>
</protein>
<feature type="region of interest" description="Disordered" evidence="1">
    <location>
        <begin position="93"/>
        <end position="164"/>
    </location>
</feature>
<evidence type="ECO:0000256" key="1">
    <source>
        <dbReference type="SAM" id="MobiDB-lite"/>
    </source>
</evidence>
<keyword evidence="2" id="KW-0472">Membrane</keyword>
<name>A0A1G6S415_9ACTN</name>
<organism evidence="3 4">
    <name type="scientific">Auraticoccus monumenti</name>
    <dbReference type="NCBI Taxonomy" id="675864"/>
    <lineage>
        <taxon>Bacteria</taxon>
        <taxon>Bacillati</taxon>
        <taxon>Actinomycetota</taxon>
        <taxon>Actinomycetes</taxon>
        <taxon>Propionibacteriales</taxon>
        <taxon>Propionibacteriaceae</taxon>
        <taxon>Auraticoccus</taxon>
    </lineage>
</organism>
<reference evidence="3 4" key="1">
    <citation type="submission" date="2016-10" db="EMBL/GenBank/DDBJ databases">
        <authorList>
            <person name="de Groot N.N."/>
        </authorList>
    </citation>
    <scope>NUCLEOTIDE SEQUENCE [LARGE SCALE GENOMIC DNA]</scope>
    <source>
        <strain evidence="3 4">MON 2.2</strain>
    </source>
</reference>
<proteinExistence type="predicted"/>
<dbReference type="AlphaFoldDB" id="A0A1G6S415"/>
<sequence>MSNLLALVPVLLVDVAFLVVVGLLSRGRVRVLGLAAGALWLLGSLLNTVALPYLYTQLDLPLPLLSGLFGISHWVAMVLVAIALVVGGRAEAARHSGGTEAGDPSRPDQPQGWGQGQPWGQDQPAQPQPYQQGDPQRPQQPPTDWQRQQPPTDWQRQQQPPNQL</sequence>
<gene>
    <name evidence="3" type="ORF">SAMN04489747_0216</name>
</gene>
<feature type="transmembrane region" description="Helical" evidence="2">
    <location>
        <begin position="31"/>
        <end position="55"/>
    </location>
</feature>
<dbReference type="RefSeq" id="WP_090589792.1">
    <property type="nucleotide sequence ID" value="NZ_LT629688.1"/>
</dbReference>
<dbReference type="STRING" id="675864.SAMN04489747_0216"/>
<evidence type="ECO:0000313" key="4">
    <source>
        <dbReference type="Proteomes" id="UP000198546"/>
    </source>
</evidence>
<evidence type="ECO:0000256" key="2">
    <source>
        <dbReference type="SAM" id="Phobius"/>
    </source>
</evidence>
<keyword evidence="2" id="KW-0812">Transmembrane</keyword>
<feature type="compositionally biased region" description="Low complexity" evidence="1">
    <location>
        <begin position="108"/>
        <end position="164"/>
    </location>
</feature>
<dbReference type="EMBL" id="LT629688">
    <property type="protein sequence ID" value="SDD11599.1"/>
    <property type="molecule type" value="Genomic_DNA"/>
</dbReference>
<dbReference type="Proteomes" id="UP000198546">
    <property type="component" value="Chromosome i"/>
</dbReference>
<accession>A0A1G6S415</accession>
<evidence type="ECO:0000313" key="3">
    <source>
        <dbReference type="EMBL" id="SDD11599.1"/>
    </source>
</evidence>
<feature type="transmembrane region" description="Helical" evidence="2">
    <location>
        <begin position="6"/>
        <end position="24"/>
    </location>
</feature>
<keyword evidence="4" id="KW-1185">Reference proteome</keyword>
<feature type="transmembrane region" description="Helical" evidence="2">
    <location>
        <begin position="67"/>
        <end position="86"/>
    </location>
</feature>